<dbReference type="Proteomes" id="UP001202243">
    <property type="component" value="Unassembled WGS sequence"/>
</dbReference>
<feature type="transmembrane region" description="Helical" evidence="1">
    <location>
        <begin position="21"/>
        <end position="40"/>
    </location>
</feature>
<dbReference type="EMBL" id="JAMQGR010000004">
    <property type="protein sequence ID" value="MCM2566664.1"/>
    <property type="molecule type" value="Genomic_DNA"/>
</dbReference>
<gene>
    <name evidence="2" type="ORF">NCG91_13755</name>
</gene>
<sequence>MFSSTSFKASLPGRALRRSGWLILGMMIVLNALHWMRHGTLGWSDARDSVCLLLIYLGIATLLEYKRQRDAEEAEDAR</sequence>
<comment type="caution">
    <text evidence="2">The sequence shown here is derived from an EMBL/GenBank/DDBJ whole genome shotgun (WGS) entry which is preliminary data.</text>
</comment>
<keyword evidence="1" id="KW-0812">Transmembrane</keyword>
<proteinExistence type="predicted"/>
<dbReference type="RefSeq" id="WP_077408729.1">
    <property type="nucleotide sequence ID" value="NZ_JAMQGR010000004.1"/>
</dbReference>
<organism evidence="2 3">
    <name type="scientific">Janthinobacterium kumbetense</name>
    <dbReference type="NCBI Taxonomy" id="2950280"/>
    <lineage>
        <taxon>Bacteria</taxon>
        <taxon>Pseudomonadati</taxon>
        <taxon>Pseudomonadota</taxon>
        <taxon>Betaproteobacteria</taxon>
        <taxon>Burkholderiales</taxon>
        <taxon>Oxalobacteraceae</taxon>
        <taxon>Janthinobacterium</taxon>
    </lineage>
</organism>
<accession>A0ABT0WRI4</accession>
<evidence type="ECO:0000256" key="1">
    <source>
        <dbReference type="SAM" id="Phobius"/>
    </source>
</evidence>
<evidence type="ECO:0000313" key="3">
    <source>
        <dbReference type="Proteomes" id="UP001202243"/>
    </source>
</evidence>
<protein>
    <submittedName>
        <fullName evidence="2">Uncharacterized protein</fullName>
    </submittedName>
</protein>
<reference evidence="2 3" key="1">
    <citation type="submission" date="2022-06" db="EMBL/GenBank/DDBJ databases">
        <title>Janthinobacterium kumbetensis sp. nov., isolated from spring water in Turkey.</title>
        <authorList>
            <person name="Inan Bektas K."/>
            <person name="Belduz A.A."/>
            <person name="Canakci S."/>
            <person name="Nalcaoglu A."/>
            <person name="Ceylan E."/>
            <person name="Kati H."/>
        </authorList>
    </citation>
    <scope>NUCLEOTIDE SEQUENCE [LARGE SCALE GENOMIC DNA]</scope>
    <source>
        <strain evidence="2 3">GK</strain>
    </source>
</reference>
<name>A0ABT0WRI4_9BURK</name>
<keyword evidence="1" id="KW-1133">Transmembrane helix</keyword>
<keyword evidence="1" id="KW-0472">Membrane</keyword>
<evidence type="ECO:0000313" key="2">
    <source>
        <dbReference type="EMBL" id="MCM2566664.1"/>
    </source>
</evidence>
<keyword evidence="3" id="KW-1185">Reference proteome</keyword>
<feature type="transmembrane region" description="Helical" evidence="1">
    <location>
        <begin position="46"/>
        <end position="63"/>
    </location>
</feature>